<dbReference type="InterPro" id="IPR036456">
    <property type="entry name" value="PNPase_PH_RNA-bd_sf"/>
</dbReference>
<dbReference type="SUPFAM" id="SSF54791">
    <property type="entry name" value="Eukaryotic type KH-domain (KH-domain type I)"/>
    <property type="match status" value="1"/>
</dbReference>
<dbReference type="Pfam" id="PF01138">
    <property type="entry name" value="RNase_PH"/>
    <property type="match status" value="2"/>
</dbReference>
<dbReference type="InterPro" id="IPR012162">
    <property type="entry name" value="PNPase"/>
</dbReference>
<dbReference type="GO" id="GO:0000175">
    <property type="term" value="F:3'-5'-RNA exonuclease activity"/>
    <property type="evidence" value="ECO:0007669"/>
    <property type="project" value="TreeGrafter"/>
</dbReference>
<dbReference type="NCBIfam" id="NF008805">
    <property type="entry name" value="PRK11824.1"/>
    <property type="match status" value="1"/>
</dbReference>
<dbReference type="FunFam" id="2.40.50.140:FF:000023">
    <property type="entry name" value="Polyribonucleotide nucleotidyltransferase"/>
    <property type="match status" value="1"/>
</dbReference>
<evidence type="ECO:0000256" key="1">
    <source>
        <dbReference type="ARBA" id="ARBA00004496"/>
    </source>
</evidence>
<organism evidence="12">
    <name type="scientific">bioreactor metagenome</name>
    <dbReference type="NCBI Taxonomy" id="1076179"/>
    <lineage>
        <taxon>unclassified sequences</taxon>
        <taxon>metagenomes</taxon>
        <taxon>ecological metagenomes</taxon>
    </lineage>
</organism>
<comment type="caution">
    <text evidence="12">The sequence shown here is derived from an EMBL/GenBank/DDBJ whole genome shotgun (WGS) entry which is preliminary data.</text>
</comment>
<feature type="region of interest" description="Disordered" evidence="10">
    <location>
        <begin position="693"/>
        <end position="729"/>
    </location>
</feature>
<dbReference type="GO" id="GO:0005829">
    <property type="term" value="C:cytosol"/>
    <property type="evidence" value="ECO:0007669"/>
    <property type="project" value="TreeGrafter"/>
</dbReference>
<dbReference type="InterPro" id="IPR012340">
    <property type="entry name" value="NA-bd_OB-fold"/>
</dbReference>
<dbReference type="FunFam" id="3.30.230.70:FF:000001">
    <property type="entry name" value="Polyribonucleotide nucleotidyltransferase"/>
    <property type="match status" value="1"/>
</dbReference>
<dbReference type="SMART" id="SM00316">
    <property type="entry name" value="S1"/>
    <property type="match status" value="1"/>
</dbReference>
<dbReference type="GO" id="GO:0006396">
    <property type="term" value="P:RNA processing"/>
    <property type="evidence" value="ECO:0007669"/>
    <property type="project" value="InterPro"/>
</dbReference>
<dbReference type="CDD" id="cd11364">
    <property type="entry name" value="RNase_PH_PNPase_2"/>
    <property type="match status" value="1"/>
</dbReference>
<evidence type="ECO:0000256" key="5">
    <source>
        <dbReference type="ARBA" id="ARBA00022679"/>
    </source>
</evidence>
<dbReference type="AlphaFoldDB" id="A0A644THK8"/>
<comment type="subcellular location">
    <subcellularLocation>
        <location evidence="1">Cytoplasm</location>
    </subcellularLocation>
</comment>
<keyword evidence="4" id="KW-0963">Cytoplasm</keyword>
<evidence type="ECO:0000256" key="7">
    <source>
        <dbReference type="ARBA" id="ARBA00022723"/>
    </source>
</evidence>
<dbReference type="SMART" id="SM00322">
    <property type="entry name" value="KH"/>
    <property type="match status" value="1"/>
</dbReference>
<dbReference type="InterPro" id="IPR004087">
    <property type="entry name" value="KH_dom"/>
</dbReference>
<reference evidence="12" key="1">
    <citation type="submission" date="2019-08" db="EMBL/GenBank/DDBJ databases">
        <authorList>
            <person name="Kucharzyk K."/>
            <person name="Murdoch R.W."/>
            <person name="Higgins S."/>
            <person name="Loffler F."/>
        </authorList>
    </citation>
    <scope>NUCLEOTIDE SEQUENCE</scope>
</reference>
<proteinExistence type="inferred from homology"/>
<accession>A0A644THK8</accession>
<dbReference type="PANTHER" id="PTHR11252">
    <property type="entry name" value="POLYRIBONUCLEOTIDE NUCLEOTIDYLTRANSFERASE"/>
    <property type="match status" value="1"/>
</dbReference>
<dbReference type="FunFam" id="3.30.230.70:FF:000002">
    <property type="entry name" value="Polyribonucleotide nucleotidyltransferase"/>
    <property type="match status" value="1"/>
</dbReference>
<evidence type="ECO:0000256" key="8">
    <source>
        <dbReference type="ARBA" id="ARBA00022842"/>
    </source>
</evidence>
<dbReference type="FunFam" id="3.30.1370.10:FF:000001">
    <property type="entry name" value="Polyribonucleotide nucleotidyltransferase"/>
    <property type="match status" value="1"/>
</dbReference>
<dbReference type="SUPFAM" id="SSF55666">
    <property type="entry name" value="Ribonuclease PH domain 2-like"/>
    <property type="match status" value="2"/>
</dbReference>
<dbReference type="PROSITE" id="PS50084">
    <property type="entry name" value="KH_TYPE_1"/>
    <property type="match status" value="1"/>
</dbReference>
<evidence type="ECO:0000256" key="3">
    <source>
        <dbReference type="ARBA" id="ARBA00012416"/>
    </source>
</evidence>
<evidence type="ECO:0000256" key="6">
    <source>
        <dbReference type="ARBA" id="ARBA00022695"/>
    </source>
</evidence>
<name>A0A644THK8_9ZZZZ</name>
<dbReference type="InterPro" id="IPR020568">
    <property type="entry name" value="Ribosomal_Su5_D2-typ_SF"/>
</dbReference>
<keyword evidence="9" id="KW-0694">RNA-binding</keyword>
<dbReference type="HAMAP" id="MF_01595">
    <property type="entry name" value="PNPase"/>
    <property type="match status" value="1"/>
</dbReference>
<keyword evidence="7" id="KW-0479">Metal-binding</keyword>
<dbReference type="GO" id="GO:0003723">
    <property type="term" value="F:RNA binding"/>
    <property type="evidence" value="ECO:0007669"/>
    <property type="project" value="UniProtKB-KW"/>
</dbReference>
<feature type="compositionally biased region" description="Basic and acidic residues" evidence="10">
    <location>
        <begin position="701"/>
        <end position="729"/>
    </location>
</feature>
<dbReference type="Pfam" id="PF03725">
    <property type="entry name" value="RNase_PH_C"/>
    <property type="match status" value="2"/>
</dbReference>
<evidence type="ECO:0000313" key="12">
    <source>
        <dbReference type="EMBL" id="MPL66370.1"/>
    </source>
</evidence>
<dbReference type="Gene3D" id="3.30.230.70">
    <property type="entry name" value="GHMP Kinase, N-terminal domain"/>
    <property type="match status" value="2"/>
</dbReference>
<evidence type="ECO:0000256" key="4">
    <source>
        <dbReference type="ARBA" id="ARBA00022490"/>
    </source>
</evidence>
<dbReference type="EC" id="2.7.7.8" evidence="3"/>
<sequence length="729" mass="79698">MVHSVSCKVGQETLVLETGRMAKQAGGSVFATYGGSAVIATACCSDKVTEGLDFVPLTVEYNEKYYAAGKIPGGFIKRETRPKDKEILISRIIDRPMRPLFDKSFGREIQVVPTVISTDQINPPDIVAVNAASAAVHISDIPFAGPIAAVRVALVDGKYLVNPSFEQSEAASLEIVVAGTKAGITMVEGGSKEATEAEMIGAIECARQPIADICAAIEELRRLAGKEKLPLAPLKVRLENEEAIRGFAFERLSKALFTKIKQERGQAVRAAIAETEAAFAAQLADETQKRLFLALMEDLQYHILRDGILDKGLRVDGRGLEDIRPITCEVGILPRTHGSALFTRGETQALAITTLGTVFDEQIFDDIEGDRRERFMLHYNFPPYSVGEVGRLGTGRREIGHGSLARRAVESMLPPKEKFPYTIRVVSEVLESNGSSSMATVCASSLSLMQAGVPVKKPVAGIAMGLITDEKRFAVLSDILGDEDHLGDMDFKVAGTKDGITGFQMDIKISSVSTEILAKALEQARRGRLHILGIMENTIAVPAGDISEYAPKVVTARVDQEKIGAVIGPAGKNIKGMCEKFDVQINVDEEGNVTIYGKNQKSAYDARDAVLSLVEEPEVGRIYEGPVKRIMEFGAFVEIMPGKEGLVHISKLSKTRVERVTDLVKEGDVVKVKLMEIDHMGRLNLAMLDALDENGQLPPSSRDDRPRDRPPRDREPRRSDDRRDSFRRR</sequence>
<dbReference type="InterPro" id="IPR004088">
    <property type="entry name" value="KH_dom_type_1"/>
</dbReference>
<keyword evidence="8" id="KW-0460">Magnesium</keyword>
<comment type="similarity">
    <text evidence="2">Belongs to the polyribonucleotide nucleotidyltransferase family.</text>
</comment>
<dbReference type="SUPFAM" id="SSF54211">
    <property type="entry name" value="Ribosomal protein S5 domain 2-like"/>
    <property type="match status" value="2"/>
</dbReference>
<dbReference type="InterPro" id="IPR036345">
    <property type="entry name" value="ExoRNase_PH_dom2_sf"/>
</dbReference>
<evidence type="ECO:0000256" key="10">
    <source>
        <dbReference type="SAM" id="MobiDB-lite"/>
    </source>
</evidence>
<dbReference type="InterPro" id="IPR003029">
    <property type="entry name" value="S1_domain"/>
</dbReference>
<dbReference type="NCBIfam" id="TIGR03591">
    <property type="entry name" value="polynuc_phos"/>
    <property type="match status" value="1"/>
</dbReference>
<dbReference type="Gene3D" id="3.30.1370.10">
    <property type="entry name" value="K Homology domain, type 1"/>
    <property type="match status" value="1"/>
</dbReference>
<dbReference type="SUPFAM" id="SSF50249">
    <property type="entry name" value="Nucleic acid-binding proteins"/>
    <property type="match status" value="1"/>
</dbReference>
<dbReference type="Gene3D" id="2.40.50.140">
    <property type="entry name" value="Nucleic acid-binding proteins"/>
    <property type="match status" value="1"/>
</dbReference>
<dbReference type="InterPro" id="IPR015847">
    <property type="entry name" value="ExoRNase_PH_dom2"/>
</dbReference>
<feature type="domain" description="S1 motif" evidence="11">
    <location>
        <begin position="620"/>
        <end position="688"/>
    </location>
</feature>
<dbReference type="Pfam" id="PF00013">
    <property type="entry name" value="KH_1"/>
    <property type="match status" value="1"/>
</dbReference>
<evidence type="ECO:0000256" key="9">
    <source>
        <dbReference type="ARBA" id="ARBA00022884"/>
    </source>
</evidence>
<dbReference type="CDD" id="cd11363">
    <property type="entry name" value="RNase_PH_PNPase_1"/>
    <property type="match status" value="1"/>
</dbReference>
<dbReference type="InterPro" id="IPR036612">
    <property type="entry name" value="KH_dom_type_1_sf"/>
</dbReference>
<dbReference type="PROSITE" id="PS50126">
    <property type="entry name" value="S1"/>
    <property type="match status" value="1"/>
</dbReference>
<dbReference type="EMBL" id="VSSQ01000032">
    <property type="protein sequence ID" value="MPL66370.1"/>
    <property type="molecule type" value="Genomic_DNA"/>
</dbReference>
<dbReference type="Pfam" id="PF03726">
    <property type="entry name" value="PNPase"/>
    <property type="match status" value="1"/>
</dbReference>
<gene>
    <name evidence="12" type="primary">pnp_6</name>
    <name evidence="12" type="ORF">SDC9_12043</name>
</gene>
<evidence type="ECO:0000259" key="11">
    <source>
        <dbReference type="PROSITE" id="PS50126"/>
    </source>
</evidence>
<dbReference type="InterPro" id="IPR027408">
    <property type="entry name" value="PNPase/RNase_PH_dom_sf"/>
</dbReference>
<dbReference type="InterPro" id="IPR001247">
    <property type="entry name" value="ExoRNase_PH_dom1"/>
</dbReference>
<dbReference type="SUPFAM" id="SSF46915">
    <property type="entry name" value="Polynucleotide phosphorylase/guanosine pentaphosphate synthase (PNPase/GPSI), domain 3"/>
    <property type="match status" value="1"/>
</dbReference>
<evidence type="ECO:0000256" key="2">
    <source>
        <dbReference type="ARBA" id="ARBA00007404"/>
    </source>
</evidence>
<dbReference type="GO" id="GO:0006402">
    <property type="term" value="P:mRNA catabolic process"/>
    <property type="evidence" value="ECO:0007669"/>
    <property type="project" value="InterPro"/>
</dbReference>
<dbReference type="InterPro" id="IPR015848">
    <property type="entry name" value="PNPase_PH_RNA-bd_bac/org-type"/>
</dbReference>
<dbReference type="PIRSF" id="PIRSF005499">
    <property type="entry name" value="PNPase"/>
    <property type="match status" value="1"/>
</dbReference>
<dbReference type="GO" id="GO:0004654">
    <property type="term" value="F:polyribonucleotide nucleotidyltransferase activity"/>
    <property type="evidence" value="ECO:0007669"/>
    <property type="project" value="UniProtKB-EC"/>
</dbReference>
<keyword evidence="5 12" id="KW-0808">Transferase</keyword>
<dbReference type="CDD" id="cd04472">
    <property type="entry name" value="S1_PNPase"/>
    <property type="match status" value="1"/>
</dbReference>
<keyword evidence="6 12" id="KW-0548">Nucleotidyltransferase</keyword>
<dbReference type="CDD" id="cd02393">
    <property type="entry name" value="KH-I_PNPase"/>
    <property type="match status" value="1"/>
</dbReference>
<protein>
    <recommendedName>
        <fullName evidence="3">polyribonucleotide nucleotidyltransferase</fullName>
        <ecNumber evidence="3">2.7.7.8</ecNumber>
    </recommendedName>
</protein>
<dbReference type="Pfam" id="PF00575">
    <property type="entry name" value="S1"/>
    <property type="match status" value="1"/>
</dbReference>
<dbReference type="GO" id="GO:0046872">
    <property type="term" value="F:metal ion binding"/>
    <property type="evidence" value="ECO:0007669"/>
    <property type="project" value="UniProtKB-KW"/>
</dbReference>
<dbReference type="PANTHER" id="PTHR11252:SF0">
    <property type="entry name" value="POLYRIBONUCLEOTIDE NUCLEOTIDYLTRANSFERASE 1, MITOCHONDRIAL"/>
    <property type="match status" value="1"/>
</dbReference>